<accession>A0A3M7T2U8</accession>
<feature type="compositionally biased region" description="Polar residues" evidence="1">
    <location>
        <begin position="137"/>
        <end position="159"/>
    </location>
</feature>
<protein>
    <submittedName>
        <fullName evidence="2">Uncharacterized protein</fullName>
    </submittedName>
</protein>
<proteinExistence type="predicted"/>
<feature type="region of interest" description="Disordered" evidence="1">
    <location>
        <begin position="122"/>
        <end position="160"/>
    </location>
</feature>
<evidence type="ECO:0000313" key="3">
    <source>
        <dbReference type="Proteomes" id="UP000276133"/>
    </source>
</evidence>
<evidence type="ECO:0000313" key="2">
    <source>
        <dbReference type="EMBL" id="RNA42180.1"/>
    </source>
</evidence>
<comment type="caution">
    <text evidence="2">The sequence shown here is derived from an EMBL/GenBank/DDBJ whole genome shotgun (WGS) entry which is preliminary data.</text>
</comment>
<name>A0A3M7T2U8_BRAPC</name>
<feature type="region of interest" description="Disordered" evidence="1">
    <location>
        <begin position="1"/>
        <end position="55"/>
    </location>
</feature>
<organism evidence="2 3">
    <name type="scientific">Brachionus plicatilis</name>
    <name type="common">Marine rotifer</name>
    <name type="synonym">Brachionus muelleri</name>
    <dbReference type="NCBI Taxonomy" id="10195"/>
    <lineage>
        <taxon>Eukaryota</taxon>
        <taxon>Metazoa</taxon>
        <taxon>Spiralia</taxon>
        <taxon>Gnathifera</taxon>
        <taxon>Rotifera</taxon>
        <taxon>Eurotatoria</taxon>
        <taxon>Monogononta</taxon>
        <taxon>Pseudotrocha</taxon>
        <taxon>Ploima</taxon>
        <taxon>Brachionidae</taxon>
        <taxon>Brachionus</taxon>
    </lineage>
</organism>
<sequence length="217" mass="23085">MFQPTGFYLPSQQNSVQSPPPTSNSPVQNVSTPIEETNINGMLNSGPNSNGSSLLNSVNIGSGDFNQYQLDGEFQPSGHNGANSEGNSVLNESLNSSLVQSASASNLAQLSKADAISTSKSINSFSNVPENGESKTTKFMKQSPDNISQKESSKQNSTGAEMVSIGCQTISTGDVTVTNIKPNPTKSMNVSLLDVTPKIEDLQGLYNNLVYNVLRRF</sequence>
<reference evidence="2 3" key="1">
    <citation type="journal article" date="2018" name="Sci. Rep.">
        <title>Genomic signatures of local adaptation to the degree of environmental predictability in rotifers.</title>
        <authorList>
            <person name="Franch-Gras L."/>
            <person name="Hahn C."/>
            <person name="Garcia-Roger E.M."/>
            <person name="Carmona M.J."/>
            <person name="Serra M."/>
            <person name="Gomez A."/>
        </authorList>
    </citation>
    <scope>NUCLEOTIDE SEQUENCE [LARGE SCALE GENOMIC DNA]</scope>
    <source>
        <strain evidence="2">HYR1</strain>
    </source>
</reference>
<keyword evidence="3" id="KW-1185">Reference proteome</keyword>
<dbReference type="EMBL" id="REGN01000406">
    <property type="protein sequence ID" value="RNA42180.1"/>
    <property type="molecule type" value="Genomic_DNA"/>
</dbReference>
<dbReference type="AlphaFoldDB" id="A0A3M7T2U8"/>
<feature type="compositionally biased region" description="Low complexity" evidence="1">
    <location>
        <begin position="40"/>
        <end position="55"/>
    </location>
</feature>
<dbReference type="Proteomes" id="UP000276133">
    <property type="component" value="Unassembled WGS sequence"/>
</dbReference>
<gene>
    <name evidence="2" type="ORF">BpHYR1_050486</name>
</gene>
<feature type="region of interest" description="Disordered" evidence="1">
    <location>
        <begin position="67"/>
        <end position="89"/>
    </location>
</feature>
<evidence type="ECO:0000256" key="1">
    <source>
        <dbReference type="SAM" id="MobiDB-lite"/>
    </source>
</evidence>